<keyword evidence="2" id="KW-1185">Reference proteome</keyword>
<comment type="caution">
    <text evidence="1">The sequence shown here is derived from an EMBL/GenBank/DDBJ whole genome shotgun (WGS) entry which is preliminary data.</text>
</comment>
<evidence type="ECO:0000313" key="2">
    <source>
        <dbReference type="Proteomes" id="UP001434883"/>
    </source>
</evidence>
<accession>A0ABV0R8P5</accession>
<protein>
    <submittedName>
        <fullName evidence="1">Uncharacterized protein</fullName>
    </submittedName>
</protein>
<reference evidence="1 2" key="1">
    <citation type="submission" date="2021-06" db="EMBL/GenBank/DDBJ databases">
        <authorList>
            <person name="Palmer J.M."/>
        </authorList>
    </citation>
    <scope>NUCLEOTIDE SEQUENCE [LARGE SCALE GENOMIC DNA]</scope>
    <source>
        <strain evidence="1 2">XC_2019</strain>
        <tissue evidence="1">Muscle</tissue>
    </source>
</reference>
<feature type="non-terminal residue" evidence="1">
    <location>
        <position position="1"/>
    </location>
</feature>
<dbReference type="Proteomes" id="UP001434883">
    <property type="component" value="Unassembled WGS sequence"/>
</dbReference>
<name>A0ABV0R8P5_9TELE</name>
<gene>
    <name evidence="1" type="ORF">XENOCAPTIV_012181</name>
</gene>
<organism evidence="1 2">
    <name type="scientific">Xenoophorus captivus</name>
    <dbReference type="NCBI Taxonomy" id="1517983"/>
    <lineage>
        <taxon>Eukaryota</taxon>
        <taxon>Metazoa</taxon>
        <taxon>Chordata</taxon>
        <taxon>Craniata</taxon>
        <taxon>Vertebrata</taxon>
        <taxon>Euteleostomi</taxon>
        <taxon>Actinopterygii</taxon>
        <taxon>Neopterygii</taxon>
        <taxon>Teleostei</taxon>
        <taxon>Neoteleostei</taxon>
        <taxon>Acanthomorphata</taxon>
        <taxon>Ovalentaria</taxon>
        <taxon>Atherinomorphae</taxon>
        <taxon>Cyprinodontiformes</taxon>
        <taxon>Goodeidae</taxon>
        <taxon>Xenoophorus</taxon>
    </lineage>
</organism>
<dbReference type="EMBL" id="JAHRIN010036187">
    <property type="protein sequence ID" value="MEQ2204374.1"/>
    <property type="molecule type" value="Genomic_DNA"/>
</dbReference>
<sequence length="59" mass="6514">LTRRSGWAECHPAVELAKMVVLLLNSGEKACSYGEDLLAAPCQLTVWRRKNCKLIPEGS</sequence>
<evidence type="ECO:0000313" key="1">
    <source>
        <dbReference type="EMBL" id="MEQ2204374.1"/>
    </source>
</evidence>
<proteinExistence type="predicted"/>